<accession>A0ABU0RDF2</accession>
<evidence type="ECO:0000313" key="2">
    <source>
        <dbReference type="EMBL" id="MDQ0896106.1"/>
    </source>
</evidence>
<evidence type="ECO:0008006" key="4">
    <source>
        <dbReference type="Google" id="ProtNLM"/>
    </source>
</evidence>
<dbReference type="RefSeq" id="WP_307044733.1">
    <property type="nucleotide sequence ID" value="NZ_JAUSYY010000001.1"/>
</dbReference>
<protein>
    <recommendedName>
        <fullName evidence="4">Acetone carboxylase</fullName>
    </recommendedName>
</protein>
<comment type="caution">
    <text evidence="2">The sequence shown here is derived from an EMBL/GenBank/DDBJ whole genome shotgun (WGS) entry which is preliminary data.</text>
</comment>
<feature type="region of interest" description="Disordered" evidence="1">
    <location>
        <begin position="67"/>
        <end position="88"/>
    </location>
</feature>
<dbReference type="Proteomes" id="UP001239083">
    <property type="component" value="Unassembled WGS sequence"/>
</dbReference>
<proteinExistence type="predicted"/>
<evidence type="ECO:0000256" key="1">
    <source>
        <dbReference type="SAM" id="MobiDB-lite"/>
    </source>
</evidence>
<sequence length="88" mass="9559">MIGGLDAPLQGVCSRAECREVATWRIDWRNPRIHTGDRGKTWLACDEHVEYLSGFLEARSFPVEVAPFAASDDDEPVGDAGTATGGRP</sequence>
<organism evidence="2 3">
    <name type="scientific">Agromyces ramosus</name>
    <dbReference type="NCBI Taxonomy" id="33879"/>
    <lineage>
        <taxon>Bacteria</taxon>
        <taxon>Bacillati</taxon>
        <taxon>Actinomycetota</taxon>
        <taxon>Actinomycetes</taxon>
        <taxon>Micrococcales</taxon>
        <taxon>Microbacteriaceae</taxon>
        <taxon>Agromyces</taxon>
    </lineage>
</organism>
<dbReference type="EMBL" id="JAUSYY010000001">
    <property type="protein sequence ID" value="MDQ0896106.1"/>
    <property type="molecule type" value="Genomic_DNA"/>
</dbReference>
<gene>
    <name evidence="2" type="ORF">QFZ26_003661</name>
</gene>
<keyword evidence="3" id="KW-1185">Reference proteome</keyword>
<reference evidence="2 3" key="1">
    <citation type="submission" date="2023-07" db="EMBL/GenBank/DDBJ databases">
        <title>Comparative genomics of wheat-associated soil bacteria to identify genetic determinants of phenazine resistance.</title>
        <authorList>
            <person name="Mouncey N."/>
        </authorList>
    </citation>
    <scope>NUCLEOTIDE SEQUENCE [LARGE SCALE GENOMIC DNA]</scope>
    <source>
        <strain evidence="2 3">V3I3</strain>
    </source>
</reference>
<evidence type="ECO:0000313" key="3">
    <source>
        <dbReference type="Proteomes" id="UP001239083"/>
    </source>
</evidence>
<name>A0ABU0RDF2_9MICO</name>